<evidence type="ECO:0000256" key="1">
    <source>
        <dbReference type="SAM" id="MobiDB-lite"/>
    </source>
</evidence>
<reference evidence="2 3" key="1">
    <citation type="submission" date="2020-08" db="EMBL/GenBank/DDBJ databases">
        <title>Genomic Encyclopedia of Type Strains, Phase III (KMG-III): the genomes of soil and plant-associated and newly described type strains.</title>
        <authorList>
            <person name="Whitman W."/>
        </authorList>
    </citation>
    <scope>NUCLEOTIDE SEQUENCE [LARGE SCALE GENOMIC DNA]</scope>
    <source>
        <strain evidence="2 3">CECT 7015</strain>
    </source>
</reference>
<dbReference type="EMBL" id="JACHXN010000004">
    <property type="protein sequence ID" value="MBB3145233.1"/>
    <property type="molecule type" value="Genomic_DNA"/>
</dbReference>
<organism evidence="2 3">
    <name type="scientific">Phyllobacterium trifolii</name>
    <dbReference type="NCBI Taxonomy" id="300193"/>
    <lineage>
        <taxon>Bacteria</taxon>
        <taxon>Pseudomonadati</taxon>
        <taxon>Pseudomonadota</taxon>
        <taxon>Alphaproteobacteria</taxon>
        <taxon>Hyphomicrobiales</taxon>
        <taxon>Phyllobacteriaceae</taxon>
        <taxon>Phyllobacterium</taxon>
    </lineage>
</organism>
<accession>A0A839U5N5</accession>
<gene>
    <name evidence="2" type="ORF">FHS21_001638</name>
</gene>
<evidence type="ECO:0000313" key="3">
    <source>
        <dbReference type="Proteomes" id="UP000554520"/>
    </source>
</evidence>
<keyword evidence="3" id="KW-1185">Reference proteome</keyword>
<name>A0A839U5N5_9HYPH</name>
<feature type="region of interest" description="Disordered" evidence="1">
    <location>
        <begin position="1"/>
        <end position="27"/>
    </location>
</feature>
<dbReference type="Proteomes" id="UP000554520">
    <property type="component" value="Unassembled WGS sequence"/>
</dbReference>
<sequence>MFIHRPMPPDKVVGRQPETRRAGKFGPNPSGFGIVRWKGIGLAQPLDLVHEFPPAERYYLGMQGSTVRP</sequence>
<dbReference type="AlphaFoldDB" id="A0A839U5N5"/>
<proteinExistence type="predicted"/>
<evidence type="ECO:0000313" key="2">
    <source>
        <dbReference type="EMBL" id="MBB3145233.1"/>
    </source>
</evidence>
<protein>
    <submittedName>
        <fullName evidence="2">Uncharacterized protein</fullName>
    </submittedName>
</protein>
<comment type="caution">
    <text evidence="2">The sequence shown here is derived from an EMBL/GenBank/DDBJ whole genome shotgun (WGS) entry which is preliminary data.</text>
</comment>